<dbReference type="PANTHER" id="PTHR31009">
    <property type="entry name" value="S-ADENOSYL-L-METHIONINE:CARBOXYL METHYLTRANSFERASE FAMILY PROTEIN"/>
    <property type="match status" value="1"/>
</dbReference>
<protein>
    <recommendedName>
        <fullName evidence="8">S-adenosylmethionine-dependent methyltransferase</fullName>
    </recommendedName>
</protein>
<dbReference type="EnsemblPlants" id="Kaladp0059s0276.1.v1.1">
    <property type="protein sequence ID" value="Kaladp0059s0276.1.v1.1"/>
    <property type="gene ID" value="Kaladp0059s0276.v1.1"/>
</dbReference>
<keyword evidence="1" id="KW-0489">Methyltransferase</keyword>
<dbReference type="InterPro" id="IPR005299">
    <property type="entry name" value="MeTrfase_7"/>
</dbReference>
<keyword evidence="2" id="KW-0808">Transferase</keyword>
<dbReference type="GO" id="GO:0046872">
    <property type="term" value="F:metal ion binding"/>
    <property type="evidence" value="ECO:0007669"/>
    <property type="project" value="UniProtKB-KW"/>
</dbReference>
<dbReference type="Proteomes" id="UP000594263">
    <property type="component" value="Unplaced"/>
</dbReference>
<evidence type="ECO:0000256" key="5">
    <source>
        <dbReference type="SAM" id="MobiDB-lite"/>
    </source>
</evidence>
<accession>A0A7N0UBJ7</accession>
<keyword evidence="3" id="KW-0479">Metal-binding</keyword>
<feature type="region of interest" description="Disordered" evidence="5">
    <location>
        <begin position="1"/>
        <end position="23"/>
    </location>
</feature>
<dbReference type="Pfam" id="PF03492">
    <property type="entry name" value="Methyltransf_7"/>
    <property type="match status" value="1"/>
</dbReference>
<organism evidence="6 7">
    <name type="scientific">Kalanchoe fedtschenkoi</name>
    <name type="common">Lavender scallops</name>
    <name type="synonym">South American air plant</name>
    <dbReference type="NCBI Taxonomy" id="63787"/>
    <lineage>
        <taxon>Eukaryota</taxon>
        <taxon>Viridiplantae</taxon>
        <taxon>Streptophyta</taxon>
        <taxon>Embryophyta</taxon>
        <taxon>Tracheophyta</taxon>
        <taxon>Spermatophyta</taxon>
        <taxon>Magnoliopsida</taxon>
        <taxon>eudicotyledons</taxon>
        <taxon>Gunneridae</taxon>
        <taxon>Pentapetalae</taxon>
        <taxon>Saxifragales</taxon>
        <taxon>Crassulaceae</taxon>
        <taxon>Kalanchoe</taxon>
    </lineage>
</organism>
<evidence type="ECO:0000313" key="7">
    <source>
        <dbReference type="Proteomes" id="UP000594263"/>
    </source>
</evidence>
<evidence type="ECO:0000256" key="1">
    <source>
        <dbReference type="ARBA" id="ARBA00022603"/>
    </source>
</evidence>
<dbReference type="InterPro" id="IPR042086">
    <property type="entry name" value="MeTrfase_capping"/>
</dbReference>
<dbReference type="OMA" id="LMPCRPE"/>
<keyword evidence="7" id="KW-1185">Reference proteome</keyword>
<evidence type="ECO:0000256" key="4">
    <source>
        <dbReference type="ARBA" id="ARBA00022842"/>
    </source>
</evidence>
<name>A0A7N0UBJ7_KALFE</name>
<dbReference type="GO" id="GO:0008168">
    <property type="term" value="F:methyltransferase activity"/>
    <property type="evidence" value="ECO:0007669"/>
    <property type="project" value="UniProtKB-KW"/>
</dbReference>
<dbReference type="SUPFAM" id="SSF53335">
    <property type="entry name" value="S-adenosyl-L-methionine-dependent methyltransferases"/>
    <property type="match status" value="1"/>
</dbReference>
<dbReference type="InterPro" id="IPR029063">
    <property type="entry name" value="SAM-dependent_MTases_sf"/>
</dbReference>
<proteinExistence type="predicted"/>
<evidence type="ECO:0000256" key="2">
    <source>
        <dbReference type="ARBA" id="ARBA00022679"/>
    </source>
</evidence>
<evidence type="ECO:0008006" key="8">
    <source>
        <dbReference type="Google" id="ProtNLM"/>
    </source>
</evidence>
<dbReference type="AlphaFoldDB" id="A0A7N0UBJ7"/>
<evidence type="ECO:0000256" key="3">
    <source>
        <dbReference type="ARBA" id="ARBA00022723"/>
    </source>
</evidence>
<keyword evidence="4" id="KW-0460">Magnesium</keyword>
<sequence length="348" mass="38927">MEKSVVMNGGDGPKSYSQNSQIQAEGSDKVKELLTGSISGTLTPSPRQTFSVADLGCSVGPNTFSSMKTIIEAVKHKCGSKPLEFHVFFNDNADNDFNTLFQNLPVDKGYMAAGVPGSFHGRLFPKASIDLFHSAFALHWISKVPDEVLQRGNKGRITYACSEDYVVEAYRDQFYKDVEVFLEARSAEMLEDGLMVVLLPGRPDGSDPRDSIPMQVFECLGVAMNEMVSEGLLEEALVDSFNLPMYMPTISEVRDVVSRHKSLTLEVLQECYHPTRCSNLEEARVGSLHTRAAVEGLLCQHMGHHLIDVLFEKFTQQLFEFSKTARFRSIEKLENLFLLVKKRKLVQT</sequence>
<evidence type="ECO:0000313" key="6">
    <source>
        <dbReference type="EnsemblPlants" id="Kaladp0059s0276.1.v1.1"/>
    </source>
</evidence>
<dbReference type="Gramene" id="Kaladp0059s0276.1.v1.1">
    <property type="protein sequence ID" value="Kaladp0059s0276.1.v1.1"/>
    <property type="gene ID" value="Kaladp0059s0276.v1.1"/>
</dbReference>
<reference evidence="6" key="1">
    <citation type="submission" date="2021-01" db="UniProtKB">
        <authorList>
            <consortium name="EnsemblPlants"/>
        </authorList>
    </citation>
    <scope>IDENTIFICATION</scope>
</reference>
<dbReference type="Gene3D" id="1.10.1200.270">
    <property type="entry name" value="Methyltransferase, alpha-helical capping domain"/>
    <property type="match status" value="1"/>
</dbReference>
<dbReference type="Gene3D" id="3.40.50.150">
    <property type="entry name" value="Vaccinia Virus protein VP39"/>
    <property type="match status" value="1"/>
</dbReference>
<dbReference type="GO" id="GO:0032259">
    <property type="term" value="P:methylation"/>
    <property type="evidence" value="ECO:0007669"/>
    <property type="project" value="UniProtKB-KW"/>
</dbReference>